<dbReference type="AlphaFoldDB" id="A0A8J4EX21"/>
<dbReference type="InterPro" id="IPR009053">
    <property type="entry name" value="Prefoldin"/>
</dbReference>
<evidence type="ECO:0000256" key="3">
    <source>
        <dbReference type="SAM" id="Coils"/>
    </source>
</evidence>
<dbReference type="Proteomes" id="UP000747399">
    <property type="component" value="Unassembled WGS sequence"/>
</dbReference>
<gene>
    <name evidence="4" type="ORF">Vafri_4153</name>
</gene>
<comment type="similarity">
    <text evidence="1">Belongs to the prefoldin subunit beta family.</text>
</comment>
<reference evidence="4" key="1">
    <citation type="journal article" date="2021" name="Proc. Natl. Acad. Sci. U.S.A.">
        <title>Three genomes in the algal genus Volvox reveal the fate of a haploid sex-determining region after a transition to homothallism.</title>
        <authorList>
            <person name="Yamamoto K."/>
            <person name="Hamaji T."/>
            <person name="Kawai-Toyooka H."/>
            <person name="Matsuzaki R."/>
            <person name="Takahashi F."/>
            <person name="Nishimura Y."/>
            <person name="Kawachi M."/>
            <person name="Noguchi H."/>
            <person name="Minakuchi Y."/>
            <person name="Umen J.G."/>
            <person name="Toyoda A."/>
            <person name="Nozaki H."/>
        </authorList>
    </citation>
    <scope>NUCLEOTIDE SEQUENCE</scope>
    <source>
        <strain evidence="4">NIES-3780</strain>
    </source>
</reference>
<keyword evidence="2" id="KW-0143">Chaperone</keyword>
<dbReference type="GO" id="GO:0051087">
    <property type="term" value="F:protein-folding chaperone binding"/>
    <property type="evidence" value="ECO:0007669"/>
    <property type="project" value="TreeGrafter"/>
</dbReference>
<accession>A0A8J4EX21</accession>
<evidence type="ECO:0000256" key="2">
    <source>
        <dbReference type="ARBA" id="ARBA00023186"/>
    </source>
</evidence>
<dbReference type="InterPro" id="IPR002777">
    <property type="entry name" value="PFD_beta-like"/>
</dbReference>
<dbReference type="CDD" id="cd23161">
    <property type="entry name" value="Prefoldin_6"/>
    <property type="match status" value="1"/>
</dbReference>
<evidence type="ECO:0008006" key="6">
    <source>
        <dbReference type="Google" id="ProtNLM"/>
    </source>
</evidence>
<dbReference type="GO" id="GO:0006457">
    <property type="term" value="P:protein folding"/>
    <property type="evidence" value="ECO:0007669"/>
    <property type="project" value="InterPro"/>
</dbReference>
<comment type="caution">
    <text evidence="4">The sequence shown here is derived from an EMBL/GenBank/DDBJ whole genome shotgun (WGS) entry which is preliminary data.</text>
</comment>
<dbReference type="GO" id="GO:0051082">
    <property type="term" value="F:unfolded protein binding"/>
    <property type="evidence" value="ECO:0007669"/>
    <property type="project" value="InterPro"/>
</dbReference>
<dbReference type="Pfam" id="PF01920">
    <property type="entry name" value="Prefoldin_2"/>
    <property type="match status" value="1"/>
</dbReference>
<dbReference type="FunFam" id="1.10.287.370:FF:000003">
    <property type="entry name" value="Prefoldin subunit 6"/>
    <property type="match status" value="1"/>
</dbReference>
<dbReference type="PANTHER" id="PTHR21431">
    <property type="entry name" value="PREFOLDIN SUBUNIT 6"/>
    <property type="match status" value="1"/>
</dbReference>
<evidence type="ECO:0000313" key="4">
    <source>
        <dbReference type="EMBL" id="GIL47301.1"/>
    </source>
</evidence>
<protein>
    <recommendedName>
        <fullName evidence="6">Prefoldin subunit 6</fullName>
    </recommendedName>
</protein>
<dbReference type="GO" id="GO:0009409">
    <property type="term" value="P:response to cold"/>
    <property type="evidence" value="ECO:0007669"/>
    <property type="project" value="UniProtKB-ARBA"/>
</dbReference>
<dbReference type="SUPFAM" id="SSF46579">
    <property type="entry name" value="Prefoldin"/>
    <property type="match status" value="1"/>
</dbReference>
<dbReference type="GO" id="GO:0051131">
    <property type="term" value="P:chaperone-mediated protein complex assembly"/>
    <property type="evidence" value="ECO:0007669"/>
    <property type="project" value="TreeGrafter"/>
</dbReference>
<organism evidence="4 5">
    <name type="scientific">Volvox africanus</name>
    <dbReference type="NCBI Taxonomy" id="51714"/>
    <lineage>
        <taxon>Eukaryota</taxon>
        <taxon>Viridiplantae</taxon>
        <taxon>Chlorophyta</taxon>
        <taxon>core chlorophytes</taxon>
        <taxon>Chlorophyceae</taxon>
        <taxon>CS clade</taxon>
        <taxon>Chlamydomonadales</taxon>
        <taxon>Volvocaceae</taxon>
        <taxon>Volvox</taxon>
    </lineage>
</organism>
<dbReference type="GO" id="GO:0005737">
    <property type="term" value="C:cytoplasm"/>
    <property type="evidence" value="ECO:0007669"/>
    <property type="project" value="TreeGrafter"/>
</dbReference>
<dbReference type="EMBL" id="BNCO01000004">
    <property type="protein sequence ID" value="GIL47301.1"/>
    <property type="molecule type" value="Genomic_DNA"/>
</dbReference>
<dbReference type="GO" id="GO:0016272">
    <property type="term" value="C:prefoldin complex"/>
    <property type="evidence" value="ECO:0007669"/>
    <property type="project" value="InterPro"/>
</dbReference>
<proteinExistence type="inferred from homology"/>
<name>A0A8J4EX21_9CHLO</name>
<sequence length="126" mass="14286">MSIDPETVRKALQKEAEAYRGHQAELSKLATTKRDLTARHQETETVLDELKLLDDDANVFKAVGPVLVKQDLMEARANVTNRLEFIKKDIERLDNQIKGVESKMLDREREIMKLQKKLQGATGVAA</sequence>
<evidence type="ECO:0000313" key="5">
    <source>
        <dbReference type="Proteomes" id="UP000747399"/>
    </source>
</evidence>
<feature type="coiled-coil region" evidence="3">
    <location>
        <begin position="33"/>
        <end position="117"/>
    </location>
</feature>
<keyword evidence="3" id="KW-0175">Coiled coil</keyword>
<dbReference type="Gene3D" id="1.10.287.370">
    <property type="match status" value="1"/>
</dbReference>
<keyword evidence="5" id="KW-1185">Reference proteome</keyword>
<dbReference type="PANTHER" id="PTHR21431:SF0">
    <property type="entry name" value="PREFOLDIN SUBUNIT 6"/>
    <property type="match status" value="1"/>
</dbReference>
<evidence type="ECO:0000256" key="1">
    <source>
        <dbReference type="ARBA" id="ARBA00008045"/>
    </source>
</evidence>